<dbReference type="KEGG" id="prf:PeribacterA2_0944"/>
<dbReference type="InterPro" id="IPR036291">
    <property type="entry name" value="NAD(P)-bd_dom_sf"/>
</dbReference>
<evidence type="ECO:0000313" key="4">
    <source>
        <dbReference type="Proteomes" id="UP000069135"/>
    </source>
</evidence>
<sequence>MSRSVLLIGGTGFVGSALRRAFAGDERFSVTYSSSKGDASNPRALAIDLLQPSSLAGVRSFDVVINLTGQVTPSMELCTSLNTTGIANLIAALDPERQILVQISTTQVYGTAKQADESSPLRPETPYAKAKASAESRVQQGLPADQVLIPRLCNLYGPGQTKGLPWYLTECIRNSRPIVIADHDGTLRRHFLHVDDAALILHDLVSHAVTGIVNVAGSECFSIREIIALCEGIVGRPLDVKYGSGSPHGNIDVLSTDKLSHLGSHHPTHRLEQYFRTQLL</sequence>
<reference evidence="3 4" key="2">
    <citation type="journal article" date="2016" name="PeerJ">
        <title>Analysis of five complete genome sequences for members of the class Peribacteria in the recently recognized Peregrinibacteria bacterial phylum.</title>
        <authorList>
            <person name="Anantharaman K."/>
            <person name="Brown C.T."/>
            <person name="Burstein D."/>
            <person name="Castelle C.J."/>
            <person name="Probst A.J."/>
            <person name="Thomas B.C."/>
            <person name="Williams K.H."/>
            <person name="Banfield J.F."/>
        </authorList>
    </citation>
    <scope>NUCLEOTIDE SEQUENCE [LARGE SCALE GENOMIC DNA]</scope>
    <source>
        <strain evidence="3">RIFOXYD1_FULL_PER-ii_59_16</strain>
    </source>
</reference>
<gene>
    <name evidence="3" type="ORF">PeribacterD1_0944</name>
</gene>
<dbReference type="STRING" id="1735162.PeribacterB2_0946"/>
<dbReference type="SUPFAM" id="SSF51735">
    <property type="entry name" value="NAD(P)-binding Rossmann-fold domains"/>
    <property type="match status" value="1"/>
</dbReference>
<accession>A0A0S1SK60</accession>
<dbReference type="InterPro" id="IPR050177">
    <property type="entry name" value="Lipid_A_modif_metabolic_enz"/>
</dbReference>
<accession>A0A0S1SMA1</accession>
<name>A0A0S1SK60_9BACT</name>
<dbReference type="Gene3D" id="3.40.50.720">
    <property type="entry name" value="NAD(P)-binding Rossmann-like Domain"/>
    <property type="match status" value="1"/>
</dbReference>
<feature type="domain" description="NAD-dependent epimerase/dehydratase" evidence="2">
    <location>
        <begin position="5"/>
        <end position="215"/>
    </location>
</feature>
<dbReference type="Pfam" id="PF01370">
    <property type="entry name" value="Epimerase"/>
    <property type="match status" value="1"/>
</dbReference>
<reference evidence="4" key="1">
    <citation type="submission" date="2015-10" db="EMBL/GenBank/DDBJ databases">
        <title>Analysis of five complete genome sequences for members of the class Peribacteria in the recently recognized Peregrinibacteria bacterial phylum.</title>
        <authorList>
            <person name="Anantharaman K."/>
            <person name="Brown C.T."/>
            <person name="Burstein D."/>
            <person name="Castelle C.J."/>
            <person name="Probst A.J."/>
            <person name="Thomas B.C."/>
            <person name="Williams K.H."/>
            <person name="Banfield J.F."/>
        </authorList>
    </citation>
    <scope>NUCLEOTIDE SEQUENCE [LARGE SCALE GENOMIC DNA]</scope>
</reference>
<dbReference type="InterPro" id="IPR001509">
    <property type="entry name" value="Epimerase_deHydtase"/>
</dbReference>
<accession>A0A0S1SM47</accession>
<evidence type="ECO:0000256" key="1">
    <source>
        <dbReference type="SAM" id="MobiDB-lite"/>
    </source>
</evidence>
<proteinExistence type="predicted"/>
<dbReference type="Proteomes" id="UP000069135">
    <property type="component" value="Chromosome"/>
</dbReference>
<evidence type="ECO:0000313" key="3">
    <source>
        <dbReference type="EMBL" id="ALM13610.1"/>
    </source>
</evidence>
<accession>A0A0S1SW42</accession>
<dbReference type="EMBL" id="CP013065">
    <property type="protein sequence ID" value="ALM13610.1"/>
    <property type="molecule type" value="Genomic_DNA"/>
</dbReference>
<accession>A0A0S1ST85</accession>
<organism evidence="3 4">
    <name type="scientific">Candidatus Peribacter riflensis</name>
    <dbReference type="NCBI Taxonomy" id="1735162"/>
    <lineage>
        <taxon>Bacteria</taxon>
        <taxon>Candidatus Peregrinibacteriota</taxon>
        <taxon>Candidatus Peribacteria</taxon>
        <taxon>Candidatus Peribacterales</taxon>
        <taxon>Candidatus Peribacteraceae</taxon>
        <taxon>Candidatus Peribacter</taxon>
    </lineage>
</organism>
<feature type="region of interest" description="Disordered" evidence="1">
    <location>
        <begin position="112"/>
        <end position="136"/>
    </location>
</feature>
<dbReference type="AlphaFoldDB" id="A0A0S1SK60"/>
<protein>
    <submittedName>
        <fullName evidence="3">NAD-dependent epimerase/dehydratase</fullName>
    </submittedName>
</protein>
<dbReference type="PANTHER" id="PTHR43245">
    <property type="entry name" value="BIFUNCTIONAL POLYMYXIN RESISTANCE PROTEIN ARNA"/>
    <property type="match status" value="1"/>
</dbReference>
<evidence type="ECO:0000259" key="2">
    <source>
        <dbReference type="Pfam" id="PF01370"/>
    </source>
</evidence>